<evidence type="ECO:0000313" key="2">
    <source>
        <dbReference type="Proteomes" id="UP000191680"/>
    </source>
</evidence>
<accession>A0A1V6LRH9</accession>
<comment type="caution">
    <text evidence="1">The sequence shown here is derived from an EMBL/GenBank/DDBJ whole genome shotgun (WGS) entry which is preliminary data.</text>
</comment>
<name>A0A1V6LRH9_9FLAO</name>
<proteinExistence type="predicted"/>
<sequence length="75" mass="9097">MLRKFKPGERVIQKEKINAKEMEVLDYVDQRLPIIGSPLRNSYVRCVAYDKGERRVYTFHQNRLRRVYRKKAKVN</sequence>
<protein>
    <submittedName>
        <fullName evidence="1">Uncharacterized protein</fullName>
    </submittedName>
</protein>
<evidence type="ECO:0000313" key="1">
    <source>
        <dbReference type="EMBL" id="OQD42801.1"/>
    </source>
</evidence>
<dbReference type="OrthoDB" id="1446120at2"/>
<organism evidence="1 2">
    <name type="scientific">Croceivirga radicis</name>
    <dbReference type="NCBI Taxonomy" id="1929488"/>
    <lineage>
        <taxon>Bacteria</taxon>
        <taxon>Pseudomonadati</taxon>
        <taxon>Bacteroidota</taxon>
        <taxon>Flavobacteriia</taxon>
        <taxon>Flavobacteriales</taxon>
        <taxon>Flavobacteriaceae</taxon>
        <taxon>Croceivirga</taxon>
    </lineage>
</organism>
<reference evidence="1 2" key="1">
    <citation type="submission" date="2016-12" db="EMBL/GenBank/DDBJ databases">
        <authorList>
            <person name="Song W.-J."/>
            <person name="Kurnit D.M."/>
        </authorList>
    </citation>
    <scope>NUCLEOTIDE SEQUENCE [LARGE SCALE GENOMIC DNA]</scope>
    <source>
        <strain evidence="1 2">HSG9</strain>
    </source>
</reference>
<dbReference type="AlphaFoldDB" id="A0A1V6LRH9"/>
<dbReference type="Proteomes" id="UP000191680">
    <property type="component" value="Unassembled WGS sequence"/>
</dbReference>
<keyword evidence="2" id="KW-1185">Reference proteome</keyword>
<gene>
    <name evidence="1" type="ORF">BUL40_09810</name>
</gene>
<dbReference type="RefSeq" id="WP_080319113.1">
    <property type="nucleotide sequence ID" value="NZ_MTBC01000005.1"/>
</dbReference>
<dbReference type="EMBL" id="MTBC01000005">
    <property type="protein sequence ID" value="OQD42801.1"/>
    <property type="molecule type" value="Genomic_DNA"/>
</dbReference>